<keyword evidence="4 6" id="KW-0067">ATP-binding</keyword>
<dbReference type="NCBIfam" id="TIGR02432">
    <property type="entry name" value="lysidine_TilS_N"/>
    <property type="match status" value="1"/>
</dbReference>
<name>A0ABQ4SJL4_9HYPH</name>
<dbReference type="PANTHER" id="PTHR43033:SF1">
    <property type="entry name" value="TRNA(ILE)-LYSIDINE SYNTHASE-RELATED"/>
    <property type="match status" value="1"/>
</dbReference>
<evidence type="ECO:0000256" key="5">
    <source>
        <dbReference type="ARBA" id="ARBA00048539"/>
    </source>
</evidence>
<dbReference type="CDD" id="cd01992">
    <property type="entry name" value="TilS_N"/>
    <property type="match status" value="1"/>
</dbReference>
<sequence>MRPGPAAGEAALDPAESAQRLAPWLGREARAGVVLAVSGGPDSTALMGCAASLPPAVPVLVATVDHGLRPESAAEADGVARAAQAHGLPHRRIAWLGDKPRTGLQAAARAARYRLLVDLAREVGAGAILTAHTLDDQAETVLMRLCAGSGPAGLGGIDPVRDLGGIALVRPFLDIPKARLVATCAARGWAFATDPGNRDPRFARARLRRVMPLLAAEGLTPARLGRLAERTRRNEAALAAAADAALRDLTRPPALPSAVALDAPGLAALPQAVALRVTVRAIAAAAGAGAPAVRLERLEAALLGRLLPAAAEGRALRLTLGGALITVSQGLLTLRAEPPRRR</sequence>
<protein>
    <recommendedName>
        <fullName evidence="6">tRNA(Ile)-lysidine synthase</fullName>
        <ecNumber evidence="6">6.3.4.19</ecNumber>
    </recommendedName>
    <alternativeName>
        <fullName evidence="6">tRNA(Ile)-2-lysyl-cytidine synthase</fullName>
    </alternativeName>
    <alternativeName>
        <fullName evidence="6">tRNA(Ile)-lysidine synthetase</fullName>
    </alternativeName>
</protein>
<dbReference type="EC" id="6.3.4.19" evidence="6"/>
<reference evidence="8" key="2">
    <citation type="submission" date="2021-08" db="EMBL/GenBank/DDBJ databases">
        <authorList>
            <person name="Tani A."/>
            <person name="Ola A."/>
            <person name="Ogura Y."/>
            <person name="Katsura K."/>
            <person name="Hayashi T."/>
        </authorList>
    </citation>
    <scope>NUCLEOTIDE SEQUENCE</scope>
    <source>
        <strain evidence="8">DSM 17168</strain>
    </source>
</reference>
<comment type="caution">
    <text evidence="8">The sequence shown here is derived from an EMBL/GenBank/DDBJ whole genome shotgun (WGS) entry which is preliminary data.</text>
</comment>
<evidence type="ECO:0000313" key="9">
    <source>
        <dbReference type="Proteomes" id="UP001055153"/>
    </source>
</evidence>
<keyword evidence="9" id="KW-1185">Reference proteome</keyword>
<evidence type="ECO:0000259" key="7">
    <source>
        <dbReference type="Pfam" id="PF01171"/>
    </source>
</evidence>
<evidence type="ECO:0000313" key="8">
    <source>
        <dbReference type="EMBL" id="GJE01940.1"/>
    </source>
</evidence>
<keyword evidence="3 6" id="KW-0547">Nucleotide-binding</keyword>
<feature type="binding site" evidence="6">
    <location>
        <begin position="38"/>
        <end position="43"/>
    </location>
    <ligand>
        <name>ATP</name>
        <dbReference type="ChEBI" id="CHEBI:30616"/>
    </ligand>
</feature>
<comment type="subcellular location">
    <subcellularLocation>
        <location evidence="6">Cytoplasm</location>
    </subcellularLocation>
</comment>
<comment type="domain">
    <text evidence="6">The N-terminal region contains the highly conserved SGGXDS motif, predicted to be a P-loop motif involved in ATP binding.</text>
</comment>
<evidence type="ECO:0000256" key="3">
    <source>
        <dbReference type="ARBA" id="ARBA00022741"/>
    </source>
</evidence>
<dbReference type="HAMAP" id="MF_01161">
    <property type="entry name" value="tRNA_Ile_lys_synt"/>
    <property type="match status" value="1"/>
</dbReference>
<keyword evidence="6" id="KW-0963">Cytoplasm</keyword>
<evidence type="ECO:0000256" key="2">
    <source>
        <dbReference type="ARBA" id="ARBA00022694"/>
    </source>
</evidence>
<keyword evidence="2 6" id="KW-0819">tRNA processing</keyword>
<organism evidence="8 9">
    <name type="scientific">Methylobacterium isbiliense</name>
    <dbReference type="NCBI Taxonomy" id="315478"/>
    <lineage>
        <taxon>Bacteria</taxon>
        <taxon>Pseudomonadati</taxon>
        <taxon>Pseudomonadota</taxon>
        <taxon>Alphaproteobacteria</taxon>
        <taxon>Hyphomicrobiales</taxon>
        <taxon>Methylobacteriaceae</taxon>
        <taxon>Methylobacterium</taxon>
    </lineage>
</organism>
<accession>A0ABQ4SJL4</accession>
<comment type="similarity">
    <text evidence="6">Belongs to the tRNA(Ile)-lysidine synthase family.</text>
</comment>
<dbReference type="PANTHER" id="PTHR43033">
    <property type="entry name" value="TRNA(ILE)-LYSIDINE SYNTHASE-RELATED"/>
    <property type="match status" value="1"/>
</dbReference>
<keyword evidence="1 6" id="KW-0436">Ligase</keyword>
<dbReference type="InterPro" id="IPR012795">
    <property type="entry name" value="tRNA_Ile_lys_synt_N"/>
</dbReference>
<dbReference type="InterPro" id="IPR012094">
    <property type="entry name" value="tRNA_Ile_lys_synt"/>
</dbReference>
<proteinExistence type="inferred from homology"/>
<gene>
    <name evidence="6 8" type="primary">tilS</name>
    <name evidence="8" type="ORF">GMJLKIPL_3883</name>
</gene>
<dbReference type="EMBL" id="BPQQ01000044">
    <property type="protein sequence ID" value="GJE01940.1"/>
    <property type="molecule type" value="Genomic_DNA"/>
</dbReference>
<dbReference type="SUPFAM" id="SSF52402">
    <property type="entry name" value="Adenine nucleotide alpha hydrolases-like"/>
    <property type="match status" value="1"/>
</dbReference>
<dbReference type="InterPro" id="IPR014729">
    <property type="entry name" value="Rossmann-like_a/b/a_fold"/>
</dbReference>
<evidence type="ECO:0000256" key="6">
    <source>
        <dbReference type="HAMAP-Rule" id="MF_01161"/>
    </source>
</evidence>
<dbReference type="Proteomes" id="UP001055153">
    <property type="component" value="Unassembled WGS sequence"/>
</dbReference>
<evidence type="ECO:0000256" key="1">
    <source>
        <dbReference type="ARBA" id="ARBA00022598"/>
    </source>
</evidence>
<dbReference type="Pfam" id="PF01171">
    <property type="entry name" value="ATP_bind_3"/>
    <property type="match status" value="1"/>
</dbReference>
<comment type="catalytic activity">
    <reaction evidence="5 6">
        <text>cytidine(34) in tRNA(Ile2) + L-lysine + ATP = lysidine(34) in tRNA(Ile2) + AMP + diphosphate + H(+)</text>
        <dbReference type="Rhea" id="RHEA:43744"/>
        <dbReference type="Rhea" id="RHEA-COMP:10625"/>
        <dbReference type="Rhea" id="RHEA-COMP:10670"/>
        <dbReference type="ChEBI" id="CHEBI:15378"/>
        <dbReference type="ChEBI" id="CHEBI:30616"/>
        <dbReference type="ChEBI" id="CHEBI:32551"/>
        <dbReference type="ChEBI" id="CHEBI:33019"/>
        <dbReference type="ChEBI" id="CHEBI:82748"/>
        <dbReference type="ChEBI" id="CHEBI:83665"/>
        <dbReference type="ChEBI" id="CHEBI:456215"/>
        <dbReference type="EC" id="6.3.4.19"/>
    </reaction>
</comment>
<feature type="domain" description="tRNA(Ile)-lysidine/2-thiocytidine synthase N-terminal" evidence="7">
    <location>
        <begin position="33"/>
        <end position="209"/>
    </location>
</feature>
<dbReference type="RefSeq" id="WP_238237194.1">
    <property type="nucleotide sequence ID" value="NZ_BPQQ01000044.1"/>
</dbReference>
<dbReference type="InterPro" id="IPR011063">
    <property type="entry name" value="TilS/TtcA_N"/>
</dbReference>
<evidence type="ECO:0000256" key="4">
    <source>
        <dbReference type="ARBA" id="ARBA00022840"/>
    </source>
</evidence>
<reference evidence="8" key="1">
    <citation type="journal article" date="2021" name="Front. Microbiol.">
        <title>Comprehensive Comparative Genomics and Phenotyping of Methylobacterium Species.</title>
        <authorList>
            <person name="Alessa O."/>
            <person name="Ogura Y."/>
            <person name="Fujitani Y."/>
            <person name="Takami H."/>
            <person name="Hayashi T."/>
            <person name="Sahin N."/>
            <person name="Tani A."/>
        </authorList>
    </citation>
    <scope>NUCLEOTIDE SEQUENCE</scope>
    <source>
        <strain evidence="8">DSM 17168</strain>
    </source>
</reference>
<comment type="function">
    <text evidence="6">Ligates lysine onto the cytidine present at position 34 of the AUA codon-specific tRNA(Ile) that contains the anticodon CAU, in an ATP-dependent manner. Cytidine is converted to lysidine, thus changing the amino acid specificity of the tRNA from methionine to isoleucine.</text>
</comment>
<dbReference type="Gene3D" id="3.40.50.620">
    <property type="entry name" value="HUPs"/>
    <property type="match status" value="1"/>
</dbReference>